<reference evidence="1" key="2">
    <citation type="submission" date="2020-09" db="EMBL/GenBank/DDBJ databases">
        <authorList>
            <person name="Sun Q."/>
            <person name="Zhou Y."/>
        </authorList>
    </citation>
    <scope>NUCLEOTIDE SEQUENCE</scope>
    <source>
        <strain evidence="1">CGMCC 1.15966</strain>
    </source>
</reference>
<proteinExistence type="predicted"/>
<name>A0A8H9KYN4_9SPHI</name>
<comment type="caution">
    <text evidence="1">The sequence shown here is derived from an EMBL/GenBank/DDBJ whole genome shotgun (WGS) entry which is preliminary data.</text>
</comment>
<evidence type="ECO:0008006" key="3">
    <source>
        <dbReference type="Google" id="ProtNLM"/>
    </source>
</evidence>
<organism evidence="1 2">
    <name type="scientific">Sphingobacterium cellulitidis</name>
    <dbReference type="NCBI Taxonomy" id="1768011"/>
    <lineage>
        <taxon>Bacteria</taxon>
        <taxon>Pseudomonadati</taxon>
        <taxon>Bacteroidota</taxon>
        <taxon>Sphingobacteriia</taxon>
        <taxon>Sphingobacteriales</taxon>
        <taxon>Sphingobacteriaceae</taxon>
        <taxon>Sphingobacterium</taxon>
    </lineage>
</organism>
<sequence>MTTHQELEIWQYLEILSRPNKTWFFAKCDIDKKIDALTKIANVGSPSIIYSLTELLKDNNKEIRETTSNTIIHLFKKNDSKKGHYATLKHCKISRSDIDFYEANFPKEQYIELLAISSFNGNGYVREKAVKKLSKVASSRAIQFLIYRLADWVLPVRQAALNGIENYKTTNYIDCLIENLPIFEWLQKVERTDLSGVYKDIIEFVASTNRPYIIGNFKKYPDKLRILLARHISNLPRNNSQELNLFLSDKHFLIRNLAISHFDKLQQPQIEQLLIDKSGIVRLQTLYCLKDQKDFETTVRKFLSDYSATIRNFARFSLKQSNINFAKFYNDNLQVNREVIGSLSGLAETEGKQYSETVKPYLKDNRIKVKKTAFLALCKLDEESAYYFALANLGSQYHGLRNLVIEFLSHIPRPEIFTKAKYIYEIGNYELKKSMLKLFSKVGGMTAIPYLMIGTIDENEKIRQLAFGYLHIWKTRSLRLFSIPKQEEIERAKQIFNFVNDTHLVKKYFNINPVEGLDFYFK</sequence>
<dbReference type="InterPro" id="IPR016024">
    <property type="entry name" value="ARM-type_fold"/>
</dbReference>
<gene>
    <name evidence="1" type="ORF">GCM10011516_27800</name>
</gene>
<dbReference type="InterPro" id="IPR011989">
    <property type="entry name" value="ARM-like"/>
</dbReference>
<dbReference type="RefSeq" id="WP_182498226.1">
    <property type="nucleotide sequence ID" value="NZ_BMKM01000008.1"/>
</dbReference>
<accession>A0A8H9KYN4</accession>
<dbReference type="EMBL" id="BMKM01000008">
    <property type="protein sequence ID" value="GGE28536.1"/>
    <property type="molecule type" value="Genomic_DNA"/>
</dbReference>
<reference evidence="1" key="1">
    <citation type="journal article" date="2014" name="Int. J. Syst. Evol. Microbiol.">
        <title>Complete genome sequence of Corynebacterium casei LMG S-19264T (=DSM 44701T), isolated from a smear-ripened cheese.</title>
        <authorList>
            <consortium name="US DOE Joint Genome Institute (JGI-PGF)"/>
            <person name="Walter F."/>
            <person name="Albersmeier A."/>
            <person name="Kalinowski J."/>
            <person name="Ruckert C."/>
        </authorList>
    </citation>
    <scope>NUCLEOTIDE SEQUENCE</scope>
    <source>
        <strain evidence="1">CGMCC 1.15966</strain>
    </source>
</reference>
<dbReference type="Gene3D" id="1.25.10.10">
    <property type="entry name" value="Leucine-rich Repeat Variant"/>
    <property type="match status" value="1"/>
</dbReference>
<keyword evidence="2" id="KW-1185">Reference proteome</keyword>
<dbReference type="AlphaFoldDB" id="A0A8H9KYN4"/>
<dbReference type="SUPFAM" id="SSF48371">
    <property type="entry name" value="ARM repeat"/>
    <property type="match status" value="1"/>
</dbReference>
<dbReference type="Proteomes" id="UP000614460">
    <property type="component" value="Unassembled WGS sequence"/>
</dbReference>
<evidence type="ECO:0000313" key="1">
    <source>
        <dbReference type="EMBL" id="GGE28536.1"/>
    </source>
</evidence>
<evidence type="ECO:0000313" key="2">
    <source>
        <dbReference type="Proteomes" id="UP000614460"/>
    </source>
</evidence>
<protein>
    <recommendedName>
        <fullName evidence="3">HEAT repeat domain-containing protein</fullName>
    </recommendedName>
</protein>